<accession>A0A085WIV9</accession>
<dbReference type="Pfam" id="PF07676">
    <property type="entry name" value="PD40"/>
    <property type="match status" value="3"/>
</dbReference>
<feature type="chain" id="PRO_5001799799" evidence="2">
    <location>
        <begin position="21"/>
        <end position="331"/>
    </location>
</feature>
<comment type="similarity">
    <text evidence="1">Belongs to the TolB family.</text>
</comment>
<keyword evidence="2" id="KW-0732">Signal</keyword>
<feature type="signal peptide" evidence="2">
    <location>
        <begin position="1"/>
        <end position="20"/>
    </location>
</feature>
<dbReference type="AlphaFoldDB" id="A0A085WIV9"/>
<name>A0A085WIV9_9BACT</name>
<keyword evidence="4" id="KW-1185">Reference proteome</keyword>
<dbReference type="PANTHER" id="PTHR36842:SF1">
    <property type="entry name" value="PROTEIN TOLB"/>
    <property type="match status" value="1"/>
</dbReference>
<comment type="caution">
    <text evidence="3">The sequence shown here is derived from an EMBL/GenBank/DDBJ whole genome shotgun (WGS) entry which is preliminary data.</text>
</comment>
<sequence>MQRLIPLARLALFLSLPACVQEAELPVLAPGGPARGEVPSLAFIGSHSEGELAVYLWPGEPEAPLRRLVDTVEGEWSTPPRLAISPDGRFIAYAGRGTQASGELFLVELSTQARRTLLTGENRPSGELAWSPDGSRLAFVGRPMDTFTDFDEELYVVGTAEGSTPLRLTRDDNDLHSPVWSPDGSRLRFLLEQGSIPGSGRGVEVLADGSGYVQPLEGVPTASTSSTGSVNRLTLSPDARQVAYSIYEYPAGGRVCVRGPSGEHCVLENLNSEVGSIAFSPDGRMIAFSARWPEWQDWELFVAWVDRGGAVMLTDVPGRDDQPVFFPGEAP</sequence>
<reference evidence="3 4" key="1">
    <citation type="submission" date="2014-04" db="EMBL/GenBank/DDBJ databases">
        <title>Genome assembly of Hyalangium minutum DSM 14724.</title>
        <authorList>
            <person name="Sharma G."/>
            <person name="Subramanian S."/>
        </authorList>
    </citation>
    <scope>NUCLEOTIDE SEQUENCE [LARGE SCALE GENOMIC DNA]</scope>
    <source>
        <strain evidence="3 4">DSM 14724</strain>
    </source>
</reference>
<gene>
    <name evidence="3" type="ORF">DB31_8105</name>
</gene>
<dbReference type="InterPro" id="IPR011042">
    <property type="entry name" value="6-blade_b-propeller_TolB-like"/>
</dbReference>
<proteinExistence type="inferred from homology"/>
<dbReference type="Proteomes" id="UP000028725">
    <property type="component" value="Unassembled WGS sequence"/>
</dbReference>
<dbReference type="PANTHER" id="PTHR36842">
    <property type="entry name" value="PROTEIN TOLB HOMOLOG"/>
    <property type="match status" value="1"/>
</dbReference>
<dbReference type="EMBL" id="JMCB01000007">
    <property type="protein sequence ID" value="KFE67622.1"/>
    <property type="molecule type" value="Genomic_DNA"/>
</dbReference>
<evidence type="ECO:0000256" key="2">
    <source>
        <dbReference type="SAM" id="SignalP"/>
    </source>
</evidence>
<dbReference type="SUPFAM" id="SSF82171">
    <property type="entry name" value="DPP6 N-terminal domain-like"/>
    <property type="match status" value="1"/>
</dbReference>
<protein>
    <submittedName>
        <fullName evidence="3">TolB protein protein</fullName>
    </submittedName>
</protein>
<dbReference type="InterPro" id="IPR011659">
    <property type="entry name" value="WD40"/>
</dbReference>
<dbReference type="STRING" id="394096.DB31_8105"/>
<evidence type="ECO:0000313" key="3">
    <source>
        <dbReference type="EMBL" id="KFE67622.1"/>
    </source>
</evidence>
<organism evidence="3 4">
    <name type="scientific">Hyalangium minutum</name>
    <dbReference type="NCBI Taxonomy" id="394096"/>
    <lineage>
        <taxon>Bacteria</taxon>
        <taxon>Pseudomonadati</taxon>
        <taxon>Myxococcota</taxon>
        <taxon>Myxococcia</taxon>
        <taxon>Myxococcales</taxon>
        <taxon>Cystobacterineae</taxon>
        <taxon>Archangiaceae</taxon>
        <taxon>Hyalangium</taxon>
    </lineage>
</organism>
<evidence type="ECO:0000256" key="1">
    <source>
        <dbReference type="ARBA" id="ARBA00009820"/>
    </source>
</evidence>
<dbReference type="Gene3D" id="2.120.10.30">
    <property type="entry name" value="TolB, C-terminal domain"/>
    <property type="match status" value="2"/>
</dbReference>
<evidence type="ECO:0000313" key="4">
    <source>
        <dbReference type="Proteomes" id="UP000028725"/>
    </source>
</evidence>